<dbReference type="Proteomes" id="UP000789831">
    <property type="component" value="Unassembled WGS sequence"/>
</dbReference>
<dbReference type="EMBL" id="CAJVPL010004748">
    <property type="protein sequence ID" value="CAG8650853.1"/>
    <property type="molecule type" value="Genomic_DNA"/>
</dbReference>
<organism evidence="2 3">
    <name type="scientific">Ambispora gerdemannii</name>
    <dbReference type="NCBI Taxonomy" id="144530"/>
    <lineage>
        <taxon>Eukaryota</taxon>
        <taxon>Fungi</taxon>
        <taxon>Fungi incertae sedis</taxon>
        <taxon>Mucoromycota</taxon>
        <taxon>Glomeromycotina</taxon>
        <taxon>Glomeromycetes</taxon>
        <taxon>Archaeosporales</taxon>
        <taxon>Ambisporaceae</taxon>
        <taxon>Ambispora</taxon>
    </lineage>
</organism>
<protein>
    <submittedName>
        <fullName evidence="2">12417_t:CDS:1</fullName>
    </submittedName>
</protein>
<feature type="region of interest" description="Disordered" evidence="1">
    <location>
        <begin position="1"/>
        <end position="59"/>
    </location>
</feature>
<evidence type="ECO:0000256" key="1">
    <source>
        <dbReference type="SAM" id="MobiDB-lite"/>
    </source>
</evidence>
<name>A0A9N9DWS0_9GLOM</name>
<feature type="compositionally biased region" description="Polar residues" evidence="1">
    <location>
        <begin position="10"/>
        <end position="19"/>
    </location>
</feature>
<proteinExistence type="predicted"/>
<reference evidence="2" key="1">
    <citation type="submission" date="2021-06" db="EMBL/GenBank/DDBJ databases">
        <authorList>
            <person name="Kallberg Y."/>
            <person name="Tangrot J."/>
            <person name="Rosling A."/>
        </authorList>
    </citation>
    <scope>NUCLEOTIDE SEQUENCE</scope>
    <source>
        <strain evidence="2">MT106</strain>
    </source>
</reference>
<gene>
    <name evidence="2" type="ORF">AGERDE_LOCUS11395</name>
</gene>
<keyword evidence="3" id="KW-1185">Reference proteome</keyword>
<comment type="caution">
    <text evidence="2">The sequence shown here is derived from an EMBL/GenBank/DDBJ whole genome shotgun (WGS) entry which is preliminary data.</text>
</comment>
<feature type="compositionally biased region" description="Polar residues" evidence="1">
    <location>
        <begin position="38"/>
        <end position="48"/>
    </location>
</feature>
<evidence type="ECO:0000313" key="2">
    <source>
        <dbReference type="EMBL" id="CAG8650853.1"/>
    </source>
</evidence>
<evidence type="ECO:0000313" key="3">
    <source>
        <dbReference type="Proteomes" id="UP000789831"/>
    </source>
</evidence>
<feature type="non-terminal residue" evidence="2">
    <location>
        <position position="59"/>
    </location>
</feature>
<accession>A0A9N9DWS0</accession>
<dbReference type="AlphaFoldDB" id="A0A9N9DWS0"/>
<sequence length="59" mass="6670">MVIVTRSHHPVNTSGSLYNSEKFGNLLATQHQKENDQRTGNSHQQLNIASPPDRRMATR</sequence>